<reference evidence="2" key="2">
    <citation type="submission" date="2021-03" db="UniProtKB">
        <authorList>
            <consortium name="EnsemblPlants"/>
        </authorList>
    </citation>
    <scope>IDENTIFICATION</scope>
</reference>
<sequence length="129" mass="14495">MSSSKISPNPFFQPLGPVKEPLSADHKSDADDSIKSHKTMAQNRTLKELVVPNLGQQPRCIHYPPLDINFELKSNLIHLLPAFHGFLSEDPNNLKEFHIVCSSMKLTSITEEQIKLQAFPFSLKDAAKE</sequence>
<feature type="region of interest" description="Disordered" evidence="1">
    <location>
        <begin position="1"/>
        <end position="37"/>
    </location>
</feature>
<dbReference type="Proteomes" id="UP000596661">
    <property type="component" value="Chromosome 2"/>
</dbReference>
<evidence type="ECO:0000313" key="2">
    <source>
        <dbReference type="EnsemblPlants" id="cds.evm.model.02.23"/>
    </source>
</evidence>
<evidence type="ECO:0000313" key="3">
    <source>
        <dbReference type="Proteomes" id="UP000596661"/>
    </source>
</evidence>
<dbReference type="AlphaFoldDB" id="A0A803NX59"/>
<dbReference type="OMA" id="PNIHIRE"/>
<dbReference type="EnsemblPlants" id="evm.model.02.23">
    <property type="protein sequence ID" value="cds.evm.model.02.23"/>
    <property type="gene ID" value="evm.TU.02.23"/>
</dbReference>
<evidence type="ECO:0000256" key="1">
    <source>
        <dbReference type="SAM" id="MobiDB-lite"/>
    </source>
</evidence>
<dbReference type="EMBL" id="UZAU01000084">
    <property type="status" value="NOT_ANNOTATED_CDS"/>
    <property type="molecule type" value="Genomic_DNA"/>
</dbReference>
<keyword evidence="3" id="KW-1185">Reference proteome</keyword>
<name>A0A803NX59_CANSA</name>
<reference evidence="2" key="1">
    <citation type="submission" date="2018-11" db="EMBL/GenBank/DDBJ databases">
        <authorList>
            <person name="Grassa J C."/>
        </authorList>
    </citation>
    <scope>NUCLEOTIDE SEQUENCE [LARGE SCALE GENOMIC DNA]</scope>
</reference>
<organism evidence="2 3">
    <name type="scientific">Cannabis sativa</name>
    <name type="common">Hemp</name>
    <name type="synonym">Marijuana</name>
    <dbReference type="NCBI Taxonomy" id="3483"/>
    <lineage>
        <taxon>Eukaryota</taxon>
        <taxon>Viridiplantae</taxon>
        <taxon>Streptophyta</taxon>
        <taxon>Embryophyta</taxon>
        <taxon>Tracheophyta</taxon>
        <taxon>Spermatophyta</taxon>
        <taxon>Magnoliopsida</taxon>
        <taxon>eudicotyledons</taxon>
        <taxon>Gunneridae</taxon>
        <taxon>Pentapetalae</taxon>
        <taxon>rosids</taxon>
        <taxon>fabids</taxon>
        <taxon>Rosales</taxon>
        <taxon>Cannabaceae</taxon>
        <taxon>Cannabis</taxon>
    </lineage>
</organism>
<proteinExistence type="predicted"/>
<feature type="compositionally biased region" description="Basic and acidic residues" evidence="1">
    <location>
        <begin position="22"/>
        <end position="35"/>
    </location>
</feature>
<accession>A0A803NX59</accession>
<dbReference type="Gramene" id="evm.model.02.23">
    <property type="protein sequence ID" value="cds.evm.model.02.23"/>
    <property type="gene ID" value="evm.TU.02.23"/>
</dbReference>
<protein>
    <submittedName>
        <fullName evidence="2">Uncharacterized protein</fullName>
    </submittedName>
</protein>